<proteinExistence type="predicted"/>
<sequence length="695" mass="77723">MEEMEETEGINFIDDFFLLSDGNHPSLLEVPFANGKLSWERSGSGTIHVHGKCNGVYYGSFEIDKWRLELPSEGKPTVLVRQVTVRRQANGPGSNHLGPGSSSDRPGAWMELRNPCDFYLETMRIVLVGAYFLTFAKQSPNSTKGDVWRYLRKECGKFKPKPHQKDLIEAFLLCRSVVTSDPMLQESPIIHQIYPSFSTKRKPRVAQGSDGSRKWLHVNNECSAIPEDPTFGVQSFGKPEPNVEAFPSAVHSSMGRSSSQFTPKTQRSAEYEDSPPVGHSFRGNTRLQFTPKMQRPTVDDVYPRVVGISKGETFLPSTPTAHGQAVFEAPPTIADLLKGGSSLQSTPKTHRTLECEASPLVADILRREKNLQSPPRSRSLNEFTTETDPPLPKRHTTESKKRKPGKPGRRNLHKKSKRSGIDSVAGDDEWIDEPDVCAFCDDGVEKGDKLLCCDGPCMRSFHPTIYSGKQNKCPSLGLTTSAFSVETWICPNCEAGQHQCFACGKLGNSNPSTDSQEVFVCGSKKCKRFYHPMCVAELLVPDHLEPNLLVAKQKDLACRILSKPESFICPLHNCASCNVEEDKTDSRLCLIKCRRCPTAWHEKCLPEECRRQLWLLEDGKHVMYCGRHTLDPGLLTPKRDHITFPALTPVVNPDLGGEPHIRRPYQTWIKDIISETSRLVTIESVKKGMGMFQNT</sequence>
<dbReference type="CDD" id="cd15566">
    <property type="entry name" value="PHD3_NSD"/>
    <property type="match status" value="1"/>
</dbReference>
<keyword evidence="8" id="KW-1185">Reference proteome</keyword>
<evidence type="ECO:0000259" key="6">
    <source>
        <dbReference type="SMART" id="SM00249"/>
    </source>
</evidence>
<keyword evidence="3" id="KW-0863">Zinc-finger</keyword>
<evidence type="ECO:0000313" key="8">
    <source>
        <dbReference type="Proteomes" id="UP000822688"/>
    </source>
</evidence>
<evidence type="ECO:0000256" key="1">
    <source>
        <dbReference type="ARBA" id="ARBA00022723"/>
    </source>
</evidence>
<dbReference type="PANTHER" id="PTHR46235:SF3">
    <property type="entry name" value="PHD FINGER-CONTAINING PROTEIN DDB_G0268158"/>
    <property type="match status" value="1"/>
</dbReference>
<dbReference type="AlphaFoldDB" id="A0A8T0G621"/>
<feature type="domain" description="Zinc finger PHD-type" evidence="6">
    <location>
        <begin position="574"/>
        <end position="629"/>
    </location>
</feature>
<keyword evidence="4" id="KW-0862">Zinc</keyword>
<keyword evidence="1" id="KW-0479">Metal-binding</keyword>
<dbReference type="PANTHER" id="PTHR46235">
    <property type="entry name" value="PHD FINGER-CONTAINING PROTEIN DDB_G0268158"/>
    <property type="match status" value="1"/>
</dbReference>
<feature type="domain" description="Zinc finger PHD-type" evidence="6">
    <location>
        <begin position="436"/>
        <end position="494"/>
    </location>
</feature>
<feature type="domain" description="Zinc finger PHD-type" evidence="6">
    <location>
        <begin position="499"/>
        <end position="573"/>
    </location>
</feature>
<accession>A0A8T0G621</accession>
<gene>
    <name evidence="7" type="ORF">KC19_12G080300</name>
</gene>
<feature type="compositionally biased region" description="Polar residues" evidence="5">
    <location>
        <begin position="371"/>
        <end position="387"/>
    </location>
</feature>
<feature type="region of interest" description="Disordered" evidence="5">
    <location>
        <begin position="367"/>
        <end position="427"/>
    </location>
</feature>
<feature type="region of interest" description="Disordered" evidence="5">
    <location>
        <begin position="250"/>
        <end position="284"/>
    </location>
</feature>
<evidence type="ECO:0000256" key="3">
    <source>
        <dbReference type="ARBA" id="ARBA00022771"/>
    </source>
</evidence>
<dbReference type="InterPro" id="IPR001965">
    <property type="entry name" value="Znf_PHD"/>
</dbReference>
<feature type="compositionally biased region" description="Polar residues" evidence="5">
    <location>
        <begin position="250"/>
        <end position="268"/>
    </location>
</feature>
<dbReference type="SUPFAM" id="SSF57903">
    <property type="entry name" value="FYVE/PHD zinc finger"/>
    <property type="match status" value="1"/>
</dbReference>
<evidence type="ECO:0000256" key="4">
    <source>
        <dbReference type="ARBA" id="ARBA00022833"/>
    </source>
</evidence>
<dbReference type="CDD" id="cd15565">
    <property type="entry name" value="PHD2_NSD"/>
    <property type="match status" value="1"/>
</dbReference>
<dbReference type="Pfam" id="PF22908">
    <property type="entry name" value="PHD_NSD"/>
    <property type="match status" value="1"/>
</dbReference>
<dbReference type="InterPro" id="IPR011011">
    <property type="entry name" value="Znf_FYVE_PHD"/>
</dbReference>
<dbReference type="Pfam" id="PF23004">
    <property type="entry name" value="PHDvar_NSD"/>
    <property type="match status" value="1"/>
</dbReference>
<dbReference type="InterPro" id="IPR013083">
    <property type="entry name" value="Znf_RING/FYVE/PHD"/>
</dbReference>
<dbReference type="GO" id="GO:0008270">
    <property type="term" value="F:zinc ion binding"/>
    <property type="evidence" value="ECO:0007669"/>
    <property type="project" value="UniProtKB-KW"/>
</dbReference>
<dbReference type="Proteomes" id="UP000822688">
    <property type="component" value="Chromosome 12"/>
</dbReference>
<evidence type="ECO:0000256" key="5">
    <source>
        <dbReference type="SAM" id="MobiDB-lite"/>
    </source>
</evidence>
<feature type="compositionally biased region" description="Basic residues" evidence="5">
    <location>
        <begin position="400"/>
        <end position="418"/>
    </location>
</feature>
<protein>
    <recommendedName>
        <fullName evidence="6">Zinc finger PHD-type domain-containing protein</fullName>
    </recommendedName>
</protein>
<keyword evidence="2" id="KW-0677">Repeat</keyword>
<dbReference type="SMART" id="SM00249">
    <property type="entry name" value="PHD"/>
    <property type="match status" value="3"/>
</dbReference>
<dbReference type="GO" id="GO:0006338">
    <property type="term" value="P:chromatin remodeling"/>
    <property type="evidence" value="ECO:0007669"/>
    <property type="project" value="UniProtKB-ARBA"/>
</dbReference>
<dbReference type="InterPro" id="IPR055198">
    <property type="entry name" value="NSD_PHD"/>
</dbReference>
<comment type="caution">
    <text evidence="7">The sequence shown here is derived from an EMBL/GenBank/DDBJ whole genome shotgun (WGS) entry which is preliminary data.</text>
</comment>
<name>A0A8T0G621_CERPU</name>
<evidence type="ECO:0000313" key="7">
    <source>
        <dbReference type="EMBL" id="KAG0554295.1"/>
    </source>
</evidence>
<dbReference type="CDD" id="cd15489">
    <property type="entry name" value="PHD_SF"/>
    <property type="match status" value="1"/>
</dbReference>
<dbReference type="Gene3D" id="3.30.40.10">
    <property type="entry name" value="Zinc/RING finger domain, C3HC4 (zinc finger)"/>
    <property type="match status" value="2"/>
</dbReference>
<evidence type="ECO:0000256" key="2">
    <source>
        <dbReference type="ARBA" id="ARBA00022737"/>
    </source>
</evidence>
<dbReference type="InterPro" id="IPR055197">
    <property type="entry name" value="PHDvar_NSD"/>
</dbReference>
<organism evidence="7 8">
    <name type="scientific">Ceratodon purpureus</name>
    <name type="common">Fire moss</name>
    <name type="synonym">Dicranum purpureum</name>
    <dbReference type="NCBI Taxonomy" id="3225"/>
    <lineage>
        <taxon>Eukaryota</taxon>
        <taxon>Viridiplantae</taxon>
        <taxon>Streptophyta</taxon>
        <taxon>Embryophyta</taxon>
        <taxon>Bryophyta</taxon>
        <taxon>Bryophytina</taxon>
        <taxon>Bryopsida</taxon>
        <taxon>Dicranidae</taxon>
        <taxon>Pseudoditrichales</taxon>
        <taxon>Ditrichaceae</taxon>
        <taxon>Ceratodon</taxon>
    </lineage>
</organism>
<dbReference type="EMBL" id="CM026433">
    <property type="protein sequence ID" value="KAG0554295.1"/>
    <property type="molecule type" value="Genomic_DNA"/>
</dbReference>
<reference evidence="7" key="1">
    <citation type="submission" date="2020-06" db="EMBL/GenBank/DDBJ databases">
        <title>WGS assembly of Ceratodon purpureus strain R40.</title>
        <authorList>
            <person name="Carey S.B."/>
            <person name="Jenkins J."/>
            <person name="Shu S."/>
            <person name="Lovell J.T."/>
            <person name="Sreedasyam A."/>
            <person name="Maumus F."/>
            <person name="Tiley G.P."/>
            <person name="Fernandez-Pozo N."/>
            <person name="Barry K."/>
            <person name="Chen C."/>
            <person name="Wang M."/>
            <person name="Lipzen A."/>
            <person name="Daum C."/>
            <person name="Saski C.A."/>
            <person name="Payton A.C."/>
            <person name="Mcbreen J.C."/>
            <person name="Conrad R.E."/>
            <person name="Kollar L.M."/>
            <person name="Olsson S."/>
            <person name="Huttunen S."/>
            <person name="Landis J.B."/>
            <person name="Wickett N.J."/>
            <person name="Johnson M.G."/>
            <person name="Rensing S.A."/>
            <person name="Grimwood J."/>
            <person name="Schmutz J."/>
            <person name="Mcdaniel S.F."/>
        </authorList>
    </citation>
    <scope>NUCLEOTIDE SEQUENCE</scope>
    <source>
        <strain evidence="7">R40</strain>
    </source>
</reference>